<evidence type="ECO:0000313" key="4">
    <source>
        <dbReference type="Proteomes" id="UP000664654"/>
    </source>
</evidence>
<dbReference type="RefSeq" id="WP_206571829.1">
    <property type="nucleotide sequence ID" value="NZ_JAFKCV010000001.1"/>
</dbReference>
<organism evidence="3 4">
    <name type="scientific">Bowmanella dokdonensis</name>
    <dbReference type="NCBI Taxonomy" id="751969"/>
    <lineage>
        <taxon>Bacteria</taxon>
        <taxon>Pseudomonadati</taxon>
        <taxon>Pseudomonadota</taxon>
        <taxon>Gammaproteobacteria</taxon>
        <taxon>Alteromonadales</taxon>
        <taxon>Alteromonadaceae</taxon>
        <taxon>Bowmanella</taxon>
    </lineage>
</organism>
<feature type="domain" description="Aminotransferase class V" evidence="2">
    <location>
        <begin position="54"/>
        <end position="361"/>
    </location>
</feature>
<keyword evidence="4" id="KW-1185">Reference proteome</keyword>
<name>A0A939DK86_9ALTE</name>
<protein>
    <submittedName>
        <fullName evidence="3">Aminotransferase class V-fold PLP-dependent enzyme</fullName>
    </submittedName>
</protein>
<comment type="caution">
    <text evidence="3">The sequence shown here is derived from an EMBL/GenBank/DDBJ whole genome shotgun (WGS) entry which is preliminary data.</text>
</comment>
<dbReference type="Proteomes" id="UP000664654">
    <property type="component" value="Unassembled WGS sequence"/>
</dbReference>
<proteinExistence type="predicted"/>
<reference evidence="3" key="1">
    <citation type="submission" date="2021-03" db="EMBL/GenBank/DDBJ databases">
        <title>novel species isolated from a fishpond in China.</title>
        <authorList>
            <person name="Lu H."/>
            <person name="Cai Z."/>
        </authorList>
    </citation>
    <scope>NUCLEOTIDE SEQUENCE</scope>
    <source>
        <strain evidence="3">JCM 30855</strain>
    </source>
</reference>
<dbReference type="AlphaFoldDB" id="A0A939DK86"/>
<dbReference type="InterPro" id="IPR000192">
    <property type="entry name" value="Aminotrans_V_dom"/>
</dbReference>
<dbReference type="SUPFAM" id="SSF53383">
    <property type="entry name" value="PLP-dependent transferases"/>
    <property type="match status" value="1"/>
</dbReference>
<dbReference type="Gene3D" id="3.40.640.10">
    <property type="entry name" value="Type I PLP-dependent aspartate aminotransferase-like (Major domain)"/>
    <property type="match status" value="1"/>
</dbReference>
<dbReference type="InterPro" id="IPR015424">
    <property type="entry name" value="PyrdxlP-dep_Trfase"/>
</dbReference>
<dbReference type="InterPro" id="IPR015421">
    <property type="entry name" value="PyrdxlP-dep_Trfase_major"/>
</dbReference>
<dbReference type="GO" id="GO:0008483">
    <property type="term" value="F:transaminase activity"/>
    <property type="evidence" value="ECO:0007669"/>
    <property type="project" value="UniProtKB-KW"/>
</dbReference>
<sequence length="387" mass="43907">MKSYQHLYQRFLSANAGKQHFACHSHHYWPDVTRQAMLQYWDDSASLADDKWDVIFGKKVPAVQQHIAGILNTQQPGQLVFAPNTHELLYRILSCLDWSRPLRILTTDSEFHSFNRQIDRLAELDNLVVEKVPTLPFADFEQRFAETAAARDWDLIFVSQVFFNSGLAVRDLGALVEAAPPQAIFVIDGYHGFMALPTDLSSVAGRAFYLAGSYKYAQGGEGCCFAHVPANCDLRPLYTGWFAEFGELDQAKDGRVSYSTDGMRFAGATMDYSALYRLLAVLELFAQQGLTVEKVHQHVQRCQQHFLGMLDKLDHSLLNRAALVQHDADYHGHFLTFRLQSPEQVQALHRHLKSHGVMTDARGDRLRFGFALYHDPGQYDLHCLEGL</sequence>
<dbReference type="EMBL" id="JAFKCV010000001">
    <property type="protein sequence ID" value="MBN7823705.1"/>
    <property type="molecule type" value="Genomic_DNA"/>
</dbReference>
<dbReference type="Pfam" id="PF00266">
    <property type="entry name" value="Aminotran_5"/>
    <property type="match status" value="1"/>
</dbReference>
<keyword evidence="3" id="KW-0032">Aminotransferase</keyword>
<dbReference type="InterPro" id="IPR015422">
    <property type="entry name" value="PyrdxlP-dep_Trfase_small"/>
</dbReference>
<gene>
    <name evidence="3" type="ORF">J0A66_00575</name>
</gene>
<keyword evidence="3" id="KW-0808">Transferase</keyword>
<evidence type="ECO:0000256" key="1">
    <source>
        <dbReference type="ARBA" id="ARBA00022898"/>
    </source>
</evidence>
<keyword evidence="1" id="KW-0663">Pyridoxal phosphate</keyword>
<accession>A0A939DK86</accession>
<evidence type="ECO:0000313" key="3">
    <source>
        <dbReference type="EMBL" id="MBN7823705.1"/>
    </source>
</evidence>
<evidence type="ECO:0000259" key="2">
    <source>
        <dbReference type="Pfam" id="PF00266"/>
    </source>
</evidence>
<dbReference type="Gene3D" id="3.90.1150.10">
    <property type="entry name" value="Aspartate Aminotransferase, domain 1"/>
    <property type="match status" value="1"/>
</dbReference>